<protein>
    <submittedName>
        <fullName evidence="1">Uncharacterized protein</fullName>
    </submittedName>
</protein>
<reference evidence="1 2" key="1">
    <citation type="submission" date="2023-01" db="EMBL/GenBank/DDBJ databases">
        <title>Minimal conservation of predation-associated metabolite biosynthetic gene clusters underscores biosynthetic potential of Myxococcota including descriptions for ten novel species: Archangium lansinium sp. nov., Myxococcus landrumus sp. nov., Nannocystis bai.</title>
        <authorList>
            <person name="Ahearne A."/>
            <person name="Stevens C."/>
            <person name="Dowd S."/>
        </authorList>
    </citation>
    <scope>NUCLEOTIDE SEQUENCE [LARGE SCALE GENOMIC DNA]</scope>
    <source>
        <strain evidence="1 2">WIWO2</strain>
    </source>
</reference>
<comment type="caution">
    <text evidence="1">The sequence shown here is derived from an EMBL/GenBank/DDBJ whole genome shotgun (WGS) entry which is preliminary data.</text>
</comment>
<name>A0ABT5C7V8_9BACT</name>
<evidence type="ECO:0000313" key="1">
    <source>
        <dbReference type="EMBL" id="MDC0682515.1"/>
    </source>
</evidence>
<sequence>MSPRFSLLRHPLFLGALALLVVNDHLLKGAGLLPGALTGKLSDLAGLVVAPVLAAAIVDARTSRGRALAFAAVAAPFAAIKLSAAAAQLLVGLVGLAGIRWRIWQDPTDLAALVVLVPAWRLSARAASSPERSARSAEEGSRAAWVLERAILGASAVACVATGTPAPEGYSTDAYLINVTPGIVDVRVRWVDASLDCSAVTSGDPTRMFGPSAFNLGITYRLDPQDTLPLNRAVAHLAAGNFEETAPASEEPCEVVLLETDGMRPVVAWWSDLQTVTVPQNVNDNSDFWKDTEMVAGRVALKPDAVVAPGQVKTGALQTNVAPSVCAGAPQSSFQWAAPWPKPVVGEIANIDALSDGCIELAMIYPRLGSGGAGGVGTGMGAGGAGAGGADGAGAGGAGAGGAGGAGAGGADVGGAGGAGAGGTGGEGGMGTGGEGGGEPDPSFTPRTYYLCIPIEDFPFSAGEAVQWSDEGDHLEVSAVDSTKRLEVYHNVVDLQIAGLAASIEATGCEGDRLGCGAYVTDAVVAVQSGGAKTLLGPGDALEGPDFRVRVGRAERVLAGRDACDAGYQTPNASADLLIAYE</sequence>
<organism evidence="1 2">
    <name type="scientific">Sorangium atrum</name>
    <dbReference type="NCBI Taxonomy" id="2995308"/>
    <lineage>
        <taxon>Bacteria</taxon>
        <taxon>Pseudomonadati</taxon>
        <taxon>Myxococcota</taxon>
        <taxon>Polyangia</taxon>
        <taxon>Polyangiales</taxon>
        <taxon>Polyangiaceae</taxon>
        <taxon>Sorangium</taxon>
    </lineage>
</organism>
<accession>A0ABT5C7V8</accession>
<dbReference type="Proteomes" id="UP001217485">
    <property type="component" value="Unassembled WGS sequence"/>
</dbReference>
<dbReference type="EMBL" id="JAQNDK010000004">
    <property type="protein sequence ID" value="MDC0682515.1"/>
    <property type="molecule type" value="Genomic_DNA"/>
</dbReference>
<evidence type="ECO:0000313" key="2">
    <source>
        <dbReference type="Proteomes" id="UP001217485"/>
    </source>
</evidence>
<dbReference type="RefSeq" id="WP_272100498.1">
    <property type="nucleotide sequence ID" value="NZ_JAQNDK010000004.1"/>
</dbReference>
<keyword evidence="2" id="KW-1185">Reference proteome</keyword>
<proteinExistence type="predicted"/>
<gene>
    <name evidence="1" type="ORF">POL72_32610</name>
</gene>